<comment type="caution">
    <text evidence="2">The sequence shown here is derived from an EMBL/GenBank/DDBJ whole genome shotgun (WGS) entry which is preliminary data.</text>
</comment>
<dbReference type="EMBL" id="JBAMIC010000001">
    <property type="protein sequence ID" value="KAK7115987.1"/>
    <property type="molecule type" value="Genomic_DNA"/>
</dbReference>
<dbReference type="InterPro" id="IPR036249">
    <property type="entry name" value="Thioredoxin-like_sf"/>
</dbReference>
<dbReference type="SUPFAM" id="SSF52833">
    <property type="entry name" value="Thioredoxin-like"/>
    <property type="match status" value="1"/>
</dbReference>
<accession>A0AAN9C252</accession>
<protein>
    <recommendedName>
        <fullName evidence="1">Glutaredoxin-like protein</fullName>
    </recommendedName>
</protein>
<keyword evidence="1" id="KW-0249">Electron transport</keyword>
<evidence type="ECO:0000313" key="3">
    <source>
        <dbReference type="Proteomes" id="UP001374579"/>
    </source>
</evidence>
<dbReference type="PANTHER" id="PTHR33558">
    <property type="entry name" value="GLUTAREDOXIN-LIKE PROTEIN C5ORF63 HOMOLOG"/>
    <property type="match status" value="1"/>
</dbReference>
<dbReference type="InterPro" id="IPR008554">
    <property type="entry name" value="Glutaredoxin-like"/>
</dbReference>
<comment type="similarity">
    <text evidence="1">Belongs to the glutaredoxin family.</text>
</comment>
<keyword evidence="3" id="KW-1185">Reference proteome</keyword>
<dbReference type="Proteomes" id="UP001374579">
    <property type="component" value="Unassembled WGS sequence"/>
</dbReference>
<dbReference type="FunFam" id="3.40.30.10:FF:000628">
    <property type="entry name" value="Glutaredoxin-like protein C5orf63 homolog"/>
    <property type="match status" value="1"/>
</dbReference>
<name>A0AAN9C252_9CAEN</name>
<sequence>MATSFRSTILQPLMSCLTNSSAISIRPQPAQVSSSTPWLTHCTRSLCSQDKTLLPVLTLYTKDPCPLCDDAVEELQPYKHRFVLEKVDITLEENKSWYKKYRYDIPVFHLNSSFLMKHRVDHDKLQKQLSSLETSKR</sequence>
<reference evidence="2 3" key="1">
    <citation type="submission" date="2024-02" db="EMBL/GenBank/DDBJ databases">
        <title>Chromosome-scale genome assembly of the rough periwinkle Littorina saxatilis.</title>
        <authorList>
            <person name="De Jode A."/>
            <person name="Faria R."/>
            <person name="Formenti G."/>
            <person name="Sims Y."/>
            <person name="Smith T.P."/>
            <person name="Tracey A."/>
            <person name="Wood J.M.D."/>
            <person name="Zagrodzka Z.B."/>
            <person name="Johannesson K."/>
            <person name="Butlin R.K."/>
            <person name="Leder E.H."/>
        </authorList>
    </citation>
    <scope>NUCLEOTIDE SEQUENCE [LARGE SCALE GENOMIC DNA]</scope>
    <source>
        <strain evidence="2">Snail1</strain>
        <tissue evidence="2">Muscle</tissue>
    </source>
</reference>
<proteinExistence type="inferred from homology"/>
<dbReference type="InterPro" id="IPR052565">
    <property type="entry name" value="Glutaredoxin-like_YDR286C"/>
</dbReference>
<dbReference type="AlphaFoldDB" id="A0AAN9C252"/>
<evidence type="ECO:0000256" key="1">
    <source>
        <dbReference type="RuleBase" id="RU363082"/>
    </source>
</evidence>
<evidence type="ECO:0000313" key="2">
    <source>
        <dbReference type="EMBL" id="KAK7115987.1"/>
    </source>
</evidence>
<dbReference type="PANTHER" id="PTHR33558:SF1">
    <property type="entry name" value="GLUTAREDOXIN-LIKE PROTEIN C5ORF63 HOMOLOG"/>
    <property type="match status" value="1"/>
</dbReference>
<gene>
    <name evidence="2" type="ORF">V1264_001751</name>
</gene>
<dbReference type="Pfam" id="PF05768">
    <property type="entry name" value="Glrx-like"/>
    <property type="match status" value="1"/>
</dbReference>
<dbReference type="Gene3D" id="3.40.30.10">
    <property type="entry name" value="Glutaredoxin"/>
    <property type="match status" value="1"/>
</dbReference>
<keyword evidence="1" id="KW-0813">Transport</keyword>
<organism evidence="2 3">
    <name type="scientific">Littorina saxatilis</name>
    <dbReference type="NCBI Taxonomy" id="31220"/>
    <lineage>
        <taxon>Eukaryota</taxon>
        <taxon>Metazoa</taxon>
        <taxon>Spiralia</taxon>
        <taxon>Lophotrochozoa</taxon>
        <taxon>Mollusca</taxon>
        <taxon>Gastropoda</taxon>
        <taxon>Caenogastropoda</taxon>
        <taxon>Littorinimorpha</taxon>
        <taxon>Littorinoidea</taxon>
        <taxon>Littorinidae</taxon>
        <taxon>Littorina</taxon>
    </lineage>
</organism>